<feature type="domain" description="Pyrrolo-quinoline quinone repeat" evidence="3">
    <location>
        <begin position="316"/>
        <end position="460"/>
    </location>
</feature>
<dbReference type="Proteomes" id="UP000198870">
    <property type="component" value="Unassembled WGS sequence"/>
</dbReference>
<evidence type="ECO:0000313" key="5">
    <source>
        <dbReference type="Proteomes" id="UP000198870"/>
    </source>
</evidence>
<protein>
    <submittedName>
        <fullName evidence="4">ELWxxDGT repeat-containing protein</fullName>
    </submittedName>
</protein>
<dbReference type="AlphaFoldDB" id="A0A1G5J039"/>
<dbReference type="InterPro" id="IPR013783">
    <property type="entry name" value="Ig-like_fold"/>
</dbReference>
<dbReference type="RefSeq" id="WP_175470024.1">
    <property type="nucleotide sequence ID" value="NZ_FMUX01000023.1"/>
</dbReference>
<accession>A0A1G5J039</accession>
<proteinExistence type="predicted"/>
<evidence type="ECO:0000259" key="3">
    <source>
        <dbReference type="Pfam" id="PF13360"/>
    </source>
</evidence>
<dbReference type="EMBL" id="FMUX01000023">
    <property type="protein sequence ID" value="SCY81672.1"/>
    <property type="molecule type" value="Genomic_DNA"/>
</dbReference>
<feature type="region of interest" description="Disordered" evidence="1">
    <location>
        <begin position="223"/>
        <end position="255"/>
    </location>
</feature>
<keyword evidence="5" id="KW-1185">Reference proteome</keyword>
<dbReference type="InterPro" id="IPR002372">
    <property type="entry name" value="PQQ_rpt_dom"/>
</dbReference>
<dbReference type="InterPro" id="IPR030916">
    <property type="entry name" value="ELWxxDGT_rpt"/>
</dbReference>
<gene>
    <name evidence="4" type="ORF">SAMN05216233_12357</name>
</gene>
<keyword evidence="2" id="KW-0732">Signal</keyword>
<dbReference type="PROSITE" id="PS51257">
    <property type="entry name" value="PROKAR_LIPOPROTEIN"/>
    <property type="match status" value="1"/>
</dbReference>
<name>A0A1G5J039_9BACT</name>
<dbReference type="Gene3D" id="2.60.40.10">
    <property type="entry name" value="Immunoglobulins"/>
    <property type="match status" value="1"/>
</dbReference>
<organism evidence="4 5">
    <name type="scientific">Desulfoluna spongiiphila</name>
    <dbReference type="NCBI Taxonomy" id="419481"/>
    <lineage>
        <taxon>Bacteria</taxon>
        <taxon>Pseudomonadati</taxon>
        <taxon>Thermodesulfobacteriota</taxon>
        <taxon>Desulfobacteria</taxon>
        <taxon>Desulfobacterales</taxon>
        <taxon>Desulfolunaceae</taxon>
        <taxon>Desulfoluna</taxon>
    </lineage>
</organism>
<feature type="chain" id="PRO_5011448913" evidence="2">
    <location>
        <begin position="22"/>
        <end position="1001"/>
    </location>
</feature>
<sequence>MTPSIRIIVLTLIPLVLTACGSSGGSSSSPESVVNQDKVALESPAHGATLLNKDFALAWSPSKSKGESQWGVTVYTDVEGTNQAVMTLTTRARSYRPLQLADNTTYTWTVEALDENGETVAKSDTWSFHTFPTRMLPFEGALDLHSYPNEFTAFDGAVYFSAYSPEHGRELWRKQGDTPAEQVADIHDGDGDSAPGELTVCGDCLYFSADDGTNGRALWVMRPDQPPRMAGPEAPVPDGDDDEADEGDEAVPGRDPAGLTAVGEVLYFSANGTVDGDITLWVQGDDVNAAVEVARDGGEGALQHPEIGVAYNGQLYVSAFAPDAGRELWRVEGESAGLLDVNMGEASGTPKGLTVYSGRLFFRATRAGQGSELWVVDGDTGPALFMEIAPGESSSAPGGFTVSDDLLFFAAFTREHGRELWRCDGTPEGTWRVKDILTDPGLGSQVAHLTGAGGVLYFTAKTADEGFELWKSDGTEAGTVLVRDILPGTSGSAIDEMVPFRDGVMFSADGGEAGTELWYSGGDANTTFRLKDIRLGEKGSYPHGLKAYDDTLWLRADDGIRGIELWQSDGTDEGTRLTDNINPYVDPDVDRAVRVGGYVVMVATSGEYGRELFTFNTNGGVEVLADIFPGYEGSHPEGLFVHGDRLFFSAEDKENGRSLWVSRGTLDATGLLKASDGEPVSCPRLFTVCHDTVYFLAVADNVWQLWETSGSITGTKAVTDENNQIVVVGPHVEGLDPDPGLALAAGGDRVYFRGGSDLWTRNIDGEIAQITGVQNPSDFFPVGGSLLFAAETPDESGPASLRLLPAGSNQADAPLECANRILTTPKDFHRTGDMIYFSAVPEGDTVRRLFRFTVSGSTSIVSFPTDAQGRGLSDPEALCGEGGVLWLSADSQGTRGVWQIAAGSLTAKSLSSVANGQVAGIPAYLRTVGDALYFLSDHPVNGDRCLYKAHGGAVSPVLDFNDRPLLKAKNPFVLSGFLFLTAMNPDVTSVEVFQGFWVTSP</sequence>
<dbReference type="Pfam" id="PF13360">
    <property type="entry name" value="PQQ_2"/>
    <property type="match status" value="1"/>
</dbReference>
<dbReference type="SUPFAM" id="SSF63829">
    <property type="entry name" value="Calcium-dependent phosphotriesterase"/>
    <property type="match status" value="1"/>
</dbReference>
<evidence type="ECO:0000313" key="4">
    <source>
        <dbReference type="EMBL" id="SCY81672.1"/>
    </source>
</evidence>
<evidence type="ECO:0000256" key="2">
    <source>
        <dbReference type="SAM" id="SignalP"/>
    </source>
</evidence>
<reference evidence="4 5" key="1">
    <citation type="submission" date="2016-10" db="EMBL/GenBank/DDBJ databases">
        <authorList>
            <person name="de Groot N.N."/>
        </authorList>
    </citation>
    <scope>NUCLEOTIDE SEQUENCE [LARGE SCALE GENOMIC DNA]</scope>
    <source>
        <strain evidence="4 5">AA1</strain>
    </source>
</reference>
<feature type="signal peptide" evidence="2">
    <location>
        <begin position="1"/>
        <end position="21"/>
    </location>
</feature>
<evidence type="ECO:0000256" key="1">
    <source>
        <dbReference type="SAM" id="MobiDB-lite"/>
    </source>
</evidence>
<feature type="compositionally biased region" description="Acidic residues" evidence="1">
    <location>
        <begin position="238"/>
        <end position="249"/>
    </location>
</feature>
<dbReference type="NCBIfam" id="TIGR04534">
    <property type="entry name" value="ELWxxDGT_rpt"/>
    <property type="match status" value="1"/>
</dbReference>
<dbReference type="STRING" id="419481.SAMN05216233_12357"/>